<dbReference type="KEGG" id="hse:Hsero_3609"/>
<organism evidence="1 2">
    <name type="scientific">Herbaspirillum seropedicae (strain SmR1)</name>
    <dbReference type="NCBI Taxonomy" id="757424"/>
    <lineage>
        <taxon>Bacteria</taxon>
        <taxon>Pseudomonadati</taxon>
        <taxon>Pseudomonadota</taxon>
        <taxon>Betaproteobacteria</taxon>
        <taxon>Burkholderiales</taxon>
        <taxon>Oxalobacteraceae</taxon>
        <taxon>Herbaspirillum</taxon>
    </lineage>
</organism>
<dbReference type="Proteomes" id="UP000000329">
    <property type="component" value="Chromosome"/>
</dbReference>
<name>D8IQH5_HERSS</name>
<protein>
    <submittedName>
        <fullName evidence="1">Uncharacterized protein</fullName>
    </submittedName>
</protein>
<accession>D8IQH5</accession>
<proteinExistence type="predicted"/>
<sequence>MQLGSSPPCLRRLRPRTSQVRQVWRSVGAMLDAAALPSGIWRLNELESKTRANRRRGGIALSQSRLVAGLRTADLHLFNYRPCVMVPLLAAQAAAMGRKA</sequence>
<evidence type="ECO:0000313" key="1">
    <source>
        <dbReference type="EMBL" id="ADJ65087.1"/>
    </source>
</evidence>
<reference evidence="1 2" key="1">
    <citation type="submission" date="2010-04" db="EMBL/GenBank/DDBJ databases">
        <title>The genome of Herbaspirillum seropedicae SmR1, an endophytic, nitrogen-fixing, plant-growth promoting beta-Proteobacteria.</title>
        <authorList>
            <person name="Pedrosa F.O."/>
            <person name="Monteiro R.A."/>
            <person name="Wassem R."/>
            <person name="Cruz L.M."/>
            <person name="Ayub R.A."/>
            <person name="Colauto N.B."/>
            <person name="Fernandez M.A."/>
            <person name="Fungaro M.H.P."/>
            <person name="Grisard E.C."/>
            <person name="Hungria M."/>
            <person name="Madeira H.M.F."/>
            <person name="Nodari R.O."/>
            <person name="Osaku C.A."/>
            <person name="Petzl-Erler M.L."/>
            <person name="Terenzi H."/>
            <person name="Vieira L.G.E."/>
            <person name="Almeida M.I.M."/>
            <person name="Alves L.R."/>
            <person name="Arantes O.M.N."/>
            <person name="Balsanelli E."/>
            <person name="Barcellos F.G."/>
            <person name="Baura V.A."/>
            <person name="Binde D.R."/>
            <person name="Campo R.J."/>
            <person name="Chubatsu L.S."/>
            <person name="Chueire L.M.O."/>
            <person name="Ciferri R.R."/>
            <person name="Correa L.C."/>
            <person name="da Conceicao Silva J.L."/>
            <person name="Dabul A.N.G."/>
            <person name="Dambros B.P."/>
            <person name="Faoro H."/>
            <person name="Favetti A."/>
            <person name="Friedermann G."/>
            <person name="Furlaneto M.C."/>
            <person name="Gasques L.S."/>
            <person name="Gimenes C.C.T."/>
            <person name="Gioppo N.M.R."/>
            <person name="Glienke-Blanco C."/>
            <person name="Godoy L.P."/>
            <person name="Guerra M.P."/>
            <person name="Karp S."/>
            <person name="Kava-Cordeiro V."/>
            <person name="Margarido V.P."/>
            <person name="Mathioni S.M."/>
            <person name="Menck-Soares M.A."/>
            <person name="Murace N.K."/>
            <person name="Nicolas M.F."/>
            <person name="Oliveira C.E.C."/>
            <person name="Pagnan N.A.B."/>
            <person name="Pamphile J.A."/>
            <person name="Patussi E.V."/>
            <person name="Pereira L.F.P."/>
            <person name="Pereira-Ferrari L."/>
            <person name="Pinto F.G.S."/>
            <person name="Precoma C."/>
            <person name="Prioli A.J."/>
            <person name="Prioli S.M.A.P."/>
            <person name="Raittz R.T."/>
            <person name="Ramos H.J.O."/>
            <person name="Ribeiro E.M.S.F."/>
            <person name="Rigo L.U."/>
            <person name="Rocha C.L.M.S.C."/>
            <person name="Rocha S.N."/>
            <person name="Santos K."/>
            <person name="Satori D."/>
            <person name="Silva A.G."/>
            <person name="Simao R.C.G."/>
            <person name="Soares M.A.M."/>
            <person name="Souza E.M."/>
            <person name="Steffens M.B.R."/>
            <person name="Steindel M."/>
            <person name="Tadra-Sfeir M.Z."/>
            <person name="Takahashi E.K."/>
            <person name="Torres R.A."/>
            <person name="Valle J.S."/>
            <person name="Vernal J.I."/>
            <person name="Vilas-Boas L.A."/>
            <person name="Watanabe M.A.E."/>
            <person name="Weiss V.A."/>
            <person name="Yates M.A."/>
            <person name="Souza E.M."/>
        </authorList>
    </citation>
    <scope>NUCLEOTIDE SEQUENCE [LARGE SCALE GENOMIC DNA]</scope>
    <source>
        <strain evidence="1 2">SmR1</strain>
    </source>
</reference>
<evidence type="ECO:0000313" key="2">
    <source>
        <dbReference type="Proteomes" id="UP000000329"/>
    </source>
</evidence>
<keyword evidence="2" id="KW-1185">Reference proteome</keyword>
<dbReference type="EMBL" id="CP002039">
    <property type="protein sequence ID" value="ADJ65087.1"/>
    <property type="molecule type" value="Genomic_DNA"/>
</dbReference>
<dbReference type="HOGENOM" id="CLU_2301995_0_0_4"/>
<gene>
    <name evidence="1" type="ordered locus">Hsero_3609</name>
</gene>
<dbReference type="AlphaFoldDB" id="D8IQH5"/>